<dbReference type="EMBL" id="JANPWB010000008">
    <property type="protein sequence ID" value="KAJ1165787.1"/>
    <property type="molecule type" value="Genomic_DNA"/>
</dbReference>
<evidence type="ECO:0000313" key="2">
    <source>
        <dbReference type="Proteomes" id="UP001066276"/>
    </source>
</evidence>
<comment type="caution">
    <text evidence="1">The sequence shown here is derived from an EMBL/GenBank/DDBJ whole genome shotgun (WGS) entry which is preliminary data.</text>
</comment>
<gene>
    <name evidence="1" type="ORF">NDU88_006204</name>
</gene>
<dbReference type="Proteomes" id="UP001066276">
    <property type="component" value="Chromosome 4_2"/>
</dbReference>
<evidence type="ECO:0000313" key="1">
    <source>
        <dbReference type="EMBL" id="KAJ1165787.1"/>
    </source>
</evidence>
<sequence>MACEPRGSRMACGSNVDQKHSIHLELGFGGRRLGERRAAAWWELRLDLFEAYVDVLEEGECSPERHLSLLKHRLGAVGLREFKNFTPVENVNADDVYKCTLKQLQERGKDVWCASCAALGWLVDRMLINNIRSTSSRDLEVDGWGKGE</sequence>
<name>A0AAV7SNV8_PLEWA</name>
<keyword evidence="2" id="KW-1185">Reference proteome</keyword>
<dbReference type="AlphaFoldDB" id="A0AAV7SNV8"/>
<accession>A0AAV7SNV8</accession>
<reference evidence="1" key="1">
    <citation type="journal article" date="2022" name="bioRxiv">
        <title>Sequencing and chromosome-scale assembly of the giantPleurodeles waltlgenome.</title>
        <authorList>
            <person name="Brown T."/>
            <person name="Elewa A."/>
            <person name="Iarovenko S."/>
            <person name="Subramanian E."/>
            <person name="Araus A.J."/>
            <person name="Petzold A."/>
            <person name="Susuki M."/>
            <person name="Suzuki K.-i.T."/>
            <person name="Hayashi T."/>
            <person name="Toyoda A."/>
            <person name="Oliveira C."/>
            <person name="Osipova E."/>
            <person name="Leigh N.D."/>
            <person name="Simon A."/>
            <person name="Yun M.H."/>
        </authorList>
    </citation>
    <scope>NUCLEOTIDE SEQUENCE</scope>
    <source>
        <strain evidence="1">20211129_DDA</strain>
        <tissue evidence="1">Liver</tissue>
    </source>
</reference>
<organism evidence="1 2">
    <name type="scientific">Pleurodeles waltl</name>
    <name type="common">Iberian ribbed newt</name>
    <dbReference type="NCBI Taxonomy" id="8319"/>
    <lineage>
        <taxon>Eukaryota</taxon>
        <taxon>Metazoa</taxon>
        <taxon>Chordata</taxon>
        <taxon>Craniata</taxon>
        <taxon>Vertebrata</taxon>
        <taxon>Euteleostomi</taxon>
        <taxon>Amphibia</taxon>
        <taxon>Batrachia</taxon>
        <taxon>Caudata</taxon>
        <taxon>Salamandroidea</taxon>
        <taxon>Salamandridae</taxon>
        <taxon>Pleurodelinae</taxon>
        <taxon>Pleurodeles</taxon>
    </lineage>
</organism>
<protein>
    <submittedName>
        <fullName evidence="1">Uncharacterized protein</fullName>
    </submittedName>
</protein>
<proteinExistence type="predicted"/>